<dbReference type="InterPro" id="IPR001155">
    <property type="entry name" value="OxRdtase_FMN_N"/>
</dbReference>
<organism evidence="4 5">
    <name type="scientific">Methanosarcina lacustris Z-7289</name>
    <dbReference type="NCBI Taxonomy" id="1434111"/>
    <lineage>
        <taxon>Archaea</taxon>
        <taxon>Methanobacteriati</taxon>
        <taxon>Methanobacteriota</taxon>
        <taxon>Stenosarchaea group</taxon>
        <taxon>Methanomicrobia</taxon>
        <taxon>Methanosarcinales</taxon>
        <taxon>Methanosarcinaceae</taxon>
        <taxon>Methanosarcina</taxon>
    </lineage>
</organism>
<dbReference type="STRING" id="1434111.MSLAZ_0818"/>
<evidence type="ECO:0000313" key="4">
    <source>
        <dbReference type="EMBL" id="AKB74079.1"/>
    </source>
</evidence>
<feature type="domain" description="NADH:flavin oxidoreductase/NADH oxidase N-terminal" evidence="3">
    <location>
        <begin position="2"/>
        <end position="341"/>
    </location>
</feature>
<dbReference type="SUPFAM" id="SSF51395">
    <property type="entry name" value="FMN-linked oxidoreductases"/>
    <property type="match status" value="1"/>
</dbReference>
<dbReference type="PANTHER" id="PTHR43656">
    <property type="entry name" value="BINDING OXIDOREDUCTASE, PUTATIVE (AFU_ORTHOLOGUE AFUA_2G08260)-RELATED"/>
    <property type="match status" value="1"/>
</dbReference>
<dbReference type="EC" id="1.3.1.34" evidence="4"/>
<dbReference type="PATRIC" id="fig|1434111.4.peg.1036"/>
<accession>A0A0E3S0D0</accession>
<keyword evidence="1" id="KW-0285">Flavoprotein</keyword>
<dbReference type="Pfam" id="PF00724">
    <property type="entry name" value="Oxidored_FMN"/>
    <property type="match status" value="1"/>
</dbReference>
<dbReference type="InterPro" id="IPR051799">
    <property type="entry name" value="NADH_flavin_oxidoreductase"/>
</dbReference>
<dbReference type="GO" id="GO:0008670">
    <property type="term" value="F:2,4-dienoyl-CoA reductase (NADPH) activity"/>
    <property type="evidence" value="ECO:0007669"/>
    <property type="project" value="UniProtKB-EC"/>
</dbReference>
<name>A0A0E3S0D0_9EURY</name>
<dbReference type="Proteomes" id="UP000033072">
    <property type="component" value="Chromosome"/>
</dbReference>
<gene>
    <name evidence="4" type="ORF">MSLAZ_0818</name>
</gene>
<evidence type="ECO:0000256" key="1">
    <source>
        <dbReference type="ARBA" id="ARBA00022630"/>
    </source>
</evidence>
<dbReference type="RefSeq" id="WP_048124859.1">
    <property type="nucleotide sequence ID" value="NZ_CP009515.1"/>
</dbReference>
<dbReference type="AlphaFoldDB" id="A0A0E3S0D0"/>
<sequence length="365" mass="40181">MIFDPIIVCNMELQNRFVRSATHEFMAEEDGTPTSRLGDLYEELAKNEVGLIITGYSYVFPGGQSDSLQQGIYNDRFIEHYRKITERVHRYKSRIVLQIVHGGRQADTSDEYPIPIAPSVVKNGHSSVAPREMTEKEILEMIEAFTLAAVRAKTAGFDGVQLHCAHGFLLSNFISPYTNRRTDRWGGSVENRARIVTEIVRRIKEETGNDFPILVKMNATDGFLPGSSKAGLGLDSPECVEIAKLLEKAGVCAIEVSGGIGEAGGVTIKTAINSPAKEAYFKNYSKMIKSAVGIPVILVGGIRSLSVMEELLANGFADLISMSRTFISEPDLVLKLKSGEAKKARCVSCNLCFDPEGIRCNFEFQ</sequence>
<dbReference type="Gene3D" id="3.20.20.70">
    <property type="entry name" value="Aldolase class I"/>
    <property type="match status" value="1"/>
</dbReference>
<dbReference type="HOGENOM" id="CLU_012153_2_3_2"/>
<evidence type="ECO:0000259" key="3">
    <source>
        <dbReference type="Pfam" id="PF00724"/>
    </source>
</evidence>
<dbReference type="InterPro" id="IPR013785">
    <property type="entry name" value="Aldolase_TIM"/>
</dbReference>
<dbReference type="CDD" id="cd02803">
    <property type="entry name" value="OYE_like_FMN_family"/>
    <property type="match status" value="1"/>
</dbReference>
<evidence type="ECO:0000313" key="5">
    <source>
        <dbReference type="Proteomes" id="UP000033072"/>
    </source>
</evidence>
<keyword evidence="5" id="KW-1185">Reference proteome</keyword>
<dbReference type="KEGG" id="mls:MSLAZ_0818"/>
<dbReference type="GeneID" id="24805530"/>
<dbReference type="OrthoDB" id="122964at2157"/>
<dbReference type="PANTHER" id="PTHR43656:SF2">
    <property type="entry name" value="BINDING OXIDOREDUCTASE, PUTATIVE (AFU_ORTHOLOGUE AFUA_2G08260)-RELATED"/>
    <property type="match status" value="1"/>
</dbReference>
<keyword evidence="2 4" id="KW-0560">Oxidoreductase</keyword>
<dbReference type="EMBL" id="CP009515">
    <property type="protein sequence ID" value="AKB74079.1"/>
    <property type="molecule type" value="Genomic_DNA"/>
</dbReference>
<proteinExistence type="predicted"/>
<dbReference type="GO" id="GO:0010181">
    <property type="term" value="F:FMN binding"/>
    <property type="evidence" value="ECO:0007669"/>
    <property type="project" value="InterPro"/>
</dbReference>
<reference evidence="4 5" key="1">
    <citation type="submission" date="2014-07" db="EMBL/GenBank/DDBJ databases">
        <title>Methanogenic archaea and the global carbon cycle.</title>
        <authorList>
            <person name="Henriksen J.R."/>
            <person name="Luke J."/>
            <person name="Reinhart S."/>
            <person name="Benedict M.N."/>
            <person name="Youngblut N.D."/>
            <person name="Metcalf M.E."/>
            <person name="Whitaker R.J."/>
            <person name="Metcalf W.W."/>
        </authorList>
    </citation>
    <scope>NUCLEOTIDE SEQUENCE [LARGE SCALE GENOMIC DNA]</scope>
    <source>
        <strain evidence="4 5">Z-7289</strain>
    </source>
</reference>
<protein>
    <submittedName>
        <fullName evidence="4">2,4-dienoyl-CoA reductase [NADPH]</fullName>
        <ecNumber evidence="4">1.3.1.34</ecNumber>
    </submittedName>
</protein>
<evidence type="ECO:0000256" key="2">
    <source>
        <dbReference type="ARBA" id="ARBA00023002"/>
    </source>
</evidence>